<name>A0A839IQ98_9GAMM</name>
<dbReference type="SUPFAM" id="SSF55073">
    <property type="entry name" value="Nucleotide cyclase"/>
    <property type="match status" value="1"/>
</dbReference>
<dbReference type="Pfam" id="PF13426">
    <property type="entry name" value="PAS_9"/>
    <property type="match status" value="1"/>
</dbReference>
<accession>A0A839IQ98</accession>
<dbReference type="SMART" id="SM00091">
    <property type="entry name" value="PAS"/>
    <property type="match status" value="2"/>
</dbReference>
<dbReference type="InterPro" id="IPR029787">
    <property type="entry name" value="Nucleotide_cyclase"/>
</dbReference>
<dbReference type="SMART" id="SM00065">
    <property type="entry name" value="GAF"/>
    <property type="match status" value="1"/>
</dbReference>
<dbReference type="Proteomes" id="UP000565262">
    <property type="component" value="Unassembled WGS sequence"/>
</dbReference>
<dbReference type="InterPro" id="IPR003018">
    <property type="entry name" value="GAF"/>
</dbReference>
<evidence type="ECO:0000259" key="3">
    <source>
        <dbReference type="PROSITE" id="PS50112"/>
    </source>
</evidence>
<dbReference type="InterPro" id="IPR052155">
    <property type="entry name" value="Biofilm_reg_signaling"/>
</dbReference>
<dbReference type="SUPFAM" id="SSF55781">
    <property type="entry name" value="GAF domain-like"/>
    <property type="match status" value="1"/>
</dbReference>
<evidence type="ECO:0000313" key="6">
    <source>
        <dbReference type="EMBL" id="MBB1486880.1"/>
    </source>
</evidence>
<evidence type="ECO:0000259" key="5">
    <source>
        <dbReference type="PROSITE" id="PS50887"/>
    </source>
</evidence>
<reference evidence="6 7" key="1">
    <citation type="submission" date="2020-08" db="EMBL/GenBank/DDBJ databases">
        <title>Oceanospirillum sp. nov. isolated from marine sediment.</title>
        <authorList>
            <person name="Ji X."/>
        </authorList>
    </citation>
    <scope>NUCLEOTIDE SEQUENCE [LARGE SCALE GENOMIC DNA]</scope>
    <source>
        <strain evidence="6 7">D5</strain>
    </source>
</reference>
<dbReference type="PROSITE" id="PS50113">
    <property type="entry name" value="PAC"/>
    <property type="match status" value="1"/>
</dbReference>
<dbReference type="Pfam" id="PF08448">
    <property type="entry name" value="PAS_4"/>
    <property type="match status" value="1"/>
</dbReference>
<evidence type="ECO:0000256" key="2">
    <source>
        <dbReference type="SAM" id="Phobius"/>
    </source>
</evidence>
<dbReference type="Gene3D" id="3.30.70.270">
    <property type="match status" value="1"/>
</dbReference>
<dbReference type="InterPro" id="IPR000160">
    <property type="entry name" value="GGDEF_dom"/>
</dbReference>
<feature type="domain" description="PAS" evidence="3">
    <location>
        <begin position="97"/>
        <end position="167"/>
    </location>
</feature>
<dbReference type="InterPro" id="IPR013656">
    <property type="entry name" value="PAS_4"/>
</dbReference>
<dbReference type="InterPro" id="IPR001610">
    <property type="entry name" value="PAC"/>
</dbReference>
<dbReference type="PROSITE" id="PS50112">
    <property type="entry name" value="PAS"/>
    <property type="match status" value="2"/>
</dbReference>
<dbReference type="AlphaFoldDB" id="A0A839IQ98"/>
<evidence type="ECO:0000313" key="7">
    <source>
        <dbReference type="Proteomes" id="UP000565262"/>
    </source>
</evidence>
<dbReference type="PROSITE" id="PS50887">
    <property type="entry name" value="GGDEF"/>
    <property type="match status" value="1"/>
</dbReference>
<dbReference type="PANTHER" id="PTHR44757:SF2">
    <property type="entry name" value="BIOFILM ARCHITECTURE MAINTENANCE PROTEIN MBAA"/>
    <property type="match status" value="1"/>
</dbReference>
<dbReference type="SMART" id="SM00086">
    <property type="entry name" value="PAC"/>
    <property type="match status" value="2"/>
</dbReference>
<dbReference type="NCBIfam" id="TIGR00254">
    <property type="entry name" value="GGDEF"/>
    <property type="match status" value="1"/>
</dbReference>
<dbReference type="SMART" id="SM00267">
    <property type="entry name" value="GGDEF"/>
    <property type="match status" value="1"/>
</dbReference>
<sequence>MICQLMQRAFVRVALKQSYLTGIILFWLSAPLKADDHLADLIQSLDFWRFVAIFIGGIQFLIIVGLGIFALKKFRQAKRAKALSSGLAEKAEQLSEEHQLLRSLMDNLPHLISFKNKNGEYIEFNTSFESFTGKKRSQILQHTEYELFENTEAAGIREQDKLVLTTGITQKASRWLHDSEGKLRLMHISKAPLRAVKDGRTGILSISQDITEQHQREIIYKYRNNILEMMAQGAPLQNVFNSLIGFTEETFPGLYCSILLLDKSGRYLLTAAAPSLPDFYNQAINGAEIGEQQGSCGTAAFTGRPVIVSDISTHHYWRDYKELALRAGLKACWSIPIKNRHGEILGTFALYHKKIAEPTTAQLELMHANTQLASIAIDADRMDQQLRMLSQAIEYSASFVMITDAELTLEYVNSSLESCTGYSAEELLGRKVGFLSCEEKEAEIVRDIWSTVLTGHIWRGERLLQKRNGDQFWVVSSIAPIKNQESEITHLVSVSEDITQLKKDQERMELLAFYDPLTGLANRRLFKDRLDEALKKVRRNQGGIALLYLDLDHFKEVNDNYGHEAGDALLKAIARHLEDTVRESDVVSRIGGDEFNLILHDLNSVQDALSVADKILSVISQPVDIGVAQVEISGSIGITLAPGDGMDAKMLIKNADVAMYQSKQQGRNRSQLYSSRSYQGS</sequence>
<gene>
    <name evidence="6" type="ORF">H4O21_09685</name>
</gene>
<dbReference type="InterPro" id="IPR043128">
    <property type="entry name" value="Rev_trsase/Diguanyl_cyclase"/>
</dbReference>
<dbReference type="InterPro" id="IPR029016">
    <property type="entry name" value="GAF-like_dom_sf"/>
</dbReference>
<keyword evidence="2" id="KW-0812">Transmembrane</keyword>
<evidence type="ECO:0000259" key="4">
    <source>
        <dbReference type="PROSITE" id="PS50113"/>
    </source>
</evidence>
<keyword evidence="2" id="KW-1133">Transmembrane helix</keyword>
<dbReference type="Pfam" id="PF13185">
    <property type="entry name" value="GAF_2"/>
    <property type="match status" value="1"/>
</dbReference>
<feature type="domain" description="GGDEF" evidence="5">
    <location>
        <begin position="542"/>
        <end position="675"/>
    </location>
</feature>
<keyword evidence="2" id="KW-0472">Membrane</keyword>
<dbReference type="NCBIfam" id="TIGR00229">
    <property type="entry name" value="sensory_box"/>
    <property type="match status" value="2"/>
</dbReference>
<dbReference type="GO" id="GO:0003824">
    <property type="term" value="F:catalytic activity"/>
    <property type="evidence" value="ECO:0007669"/>
    <property type="project" value="UniProtKB-ARBA"/>
</dbReference>
<dbReference type="RefSeq" id="WP_182808665.1">
    <property type="nucleotide sequence ID" value="NZ_JACJFM010000010.1"/>
</dbReference>
<dbReference type="InterPro" id="IPR035965">
    <property type="entry name" value="PAS-like_dom_sf"/>
</dbReference>
<dbReference type="FunFam" id="3.30.70.270:FF:000001">
    <property type="entry name" value="Diguanylate cyclase domain protein"/>
    <property type="match status" value="1"/>
</dbReference>
<dbReference type="Pfam" id="PF00990">
    <property type="entry name" value="GGDEF"/>
    <property type="match status" value="1"/>
</dbReference>
<dbReference type="CDD" id="cd01949">
    <property type="entry name" value="GGDEF"/>
    <property type="match status" value="1"/>
</dbReference>
<proteinExistence type="predicted"/>
<organism evidence="6 7">
    <name type="scientific">Oceanospirillum sediminis</name>
    <dbReference type="NCBI Taxonomy" id="2760088"/>
    <lineage>
        <taxon>Bacteria</taxon>
        <taxon>Pseudomonadati</taxon>
        <taxon>Pseudomonadota</taxon>
        <taxon>Gammaproteobacteria</taxon>
        <taxon>Oceanospirillales</taxon>
        <taxon>Oceanospirillaceae</taxon>
        <taxon>Oceanospirillum</taxon>
    </lineage>
</organism>
<protein>
    <submittedName>
        <fullName evidence="6">Diguanylate cyclase</fullName>
    </submittedName>
</protein>
<feature type="domain" description="PAC" evidence="4">
    <location>
        <begin position="458"/>
        <end position="510"/>
    </location>
</feature>
<keyword evidence="7" id="KW-1185">Reference proteome</keyword>
<dbReference type="Gene3D" id="3.30.450.20">
    <property type="entry name" value="PAS domain"/>
    <property type="match status" value="2"/>
</dbReference>
<feature type="domain" description="PAS" evidence="3">
    <location>
        <begin position="385"/>
        <end position="456"/>
    </location>
</feature>
<evidence type="ECO:0000256" key="1">
    <source>
        <dbReference type="ARBA" id="ARBA00001946"/>
    </source>
</evidence>
<dbReference type="PANTHER" id="PTHR44757">
    <property type="entry name" value="DIGUANYLATE CYCLASE DGCP"/>
    <property type="match status" value="1"/>
</dbReference>
<dbReference type="InterPro" id="IPR000700">
    <property type="entry name" value="PAS-assoc_C"/>
</dbReference>
<comment type="cofactor">
    <cofactor evidence="1">
        <name>Mg(2+)</name>
        <dbReference type="ChEBI" id="CHEBI:18420"/>
    </cofactor>
</comment>
<feature type="transmembrane region" description="Helical" evidence="2">
    <location>
        <begin position="50"/>
        <end position="71"/>
    </location>
</feature>
<dbReference type="Gene3D" id="3.30.450.40">
    <property type="match status" value="1"/>
</dbReference>
<dbReference type="SUPFAM" id="SSF55785">
    <property type="entry name" value="PYP-like sensor domain (PAS domain)"/>
    <property type="match status" value="2"/>
</dbReference>
<feature type="transmembrane region" description="Helical" evidence="2">
    <location>
        <begin position="9"/>
        <end position="30"/>
    </location>
</feature>
<dbReference type="InterPro" id="IPR000014">
    <property type="entry name" value="PAS"/>
</dbReference>
<dbReference type="EMBL" id="JACJFM010000010">
    <property type="protein sequence ID" value="MBB1486880.1"/>
    <property type="molecule type" value="Genomic_DNA"/>
</dbReference>
<comment type="caution">
    <text evidence="6">The sequence shown here is derived from an EMBL/GenBank/DDBJ whole genome shotgun (WGS) entry which is preliminary data.</text>
</comment>
<dbReference type="CDD" id="cd00130">
    <property type="entry name" value="PAS"/>
    <property type="match status" value="2"/>
</dbReference>